<proteinExistence type="predicted"/>
<protein>
    <submittedName>
        <fullName evidence="1">Uncharacterized protein</fullName>
    </submittedName>
</protein>
<organism evidence="1 2">
    <name type="scientific">Caulochytrium protostelioides</name>
    <dbReference type="NCBI Taxonomy" id="1555241"/>
    <lineage>
        <taxon>Eukaryota</taxon>
        <taxon>Fungi</taxon>
        <taxon>Fungi incertae sedis</taxon>
        <taxon>Chytridiomycota</taxon>
        <taxon>Chytridiomycota incertae sedis</taxon>
        <taxon>Chytridiomycetes</taxon>
        <taxon>Caulochytriales</taxon>
        <taxon>Caulochytriaceae</taxon>
        <taxon>Caulochytrium</taxon>
    </lineage>
</organism>
<gene>
    <name evidence="1" type="ORF">CAUPRSCDRAFT_12740</name>
</gene>
<sequence length="163" mass="18373">MWRRNQARSITAGAVWDMVDQQALLRDRTVASGVSMMAMASRYGSPSVDNIRSQRDASEHEVLHDKAWQGRATDVGAHARSGSGMQNPVVKESRNLIERNNALQTRKRNIEDPATESVDRHTNLPVIPSTTVNSETAKNWLIQELGRHFEEFHEPGDYMFTGE</sequence>
<reference evidence="2" key="1">
    <citation type="journal article" date="2018" name="Nat. Microbiol.">
        <title>Leveraging single-cell genomics to expand the fungal tree of life.</title>
        <authorList>
            <person name="Ahrendt S.R."/>
            <person name="Quandt C.A."/>
            <person name="Ciobanu D."/>
            <person name="Clum A."/>
            <person name="Salamov A."/>
            <person name="Andreopoulos B."/>
            <person name="Cheng J.F."/>
            <person name="Woyke T."/>
            <person name="Pelin A."/>
            <person name="Henrissat B."/>
            <person name="Reynolds N.K."/>
            <person name="Benny G.L."/>
            <person name="Smith M.E."/>
            <person name="James T.Y."/>
            <person name="Grigoriev I.V."/>
        </authorList>
    </citation>
    <scope>NUCLEOTIDE SEQUENCE [LARGE SCALE GENOMIC DNA]</scope>
    <source>
        <strain evidence="2">ATCC 52028</strain>
    </source>
</reference>
<evidence type="ECO:0000313" key="1">
    <source>
        <dbReference type="EMBL" id="RKO95565.1"/>
    </source>
</evidence>
<evidence type="ECO:0000313" key="2">
    <source>
        <dbReference type="Proteomes" id="UP000268535"/>
    </source>
</evidence>
<dbReference type="EMBL" id="ML011400">
    <property type="protein sequence ID" value="RKO95565.1"/>
    <property type="molecule type" value="Genomic_DNA"/>
</dbReference>
<dbReference type="Proteomes" id="UP000268535">
    <property type="component" value="Unassembled WGS sequence"/>
</dbReference>
<accession>A0A4P9WT27</accession>
<dbReference type="AlphaFoldDB" id="A0A4P9WT27"/>
<name>A0A4P9WT27_9FUNG</name>